<dbReference type="InterPro" id="IPR006408">
    <property type="entry name" value="P-type_ATPase_IIB"/>
</dbReference>
<dbReference type="GO" id="GO:0005524">
    <property type="term" value="F:ATP binding"/>
    <property type="evidence" value="ECO:0007669"/>
    <property type="project" value="UniProtKB-KW"/>
</dbReference>
<comment type="subcellular location">
    <subcellularLocation>
        <location evidence="1">Membrane</location>
        <topology evidence="1">Multi-pass membrane protein</topology>
    </subcellularLocation>
</comment>
<dbReference type="InterPro" id="IPR006068">
    <property type="entry name" value="ATPase_P-typ_cation-transptr_C"/>
</dbReference>
<evidence type="ECO:0000256" key="1">
    <source>
        <dbReference type="ARBA" id="ARBA00004141"/>
    </source>
</evidence>
<dbReference type="RefSeq" id="XP_029234042.1">
    <property type="nucleotide sequence ID" value="XM_029386111.1"/>
</dbReference>
<dbReference type="SFLD" id="SFLDF00027">
    <property type="entry name" value="p-type_atpase"/>
    <property type="match status" value="1"/>
</dbReference>
<dbReference type="InterPro" id="IPR036412">
    <property type="entry name" value="HAD-like_sf"/>
</dbReference>
<dbReference type="PANTHER" id="PTHR24093">
    <property type="entry name" value="CATION TRANSPORTING ATPASE"/>
    <property type="match status" value="1"/>
</dbReference>
<evidence type="ECO:0000256" key="13">
    <source>
        <dbReference type="ARBA" id="ARBA00023065"/>
    </source>
</evidence>
<dbReference type="Gene3D" id="2.70.150.10">
    <property type="entry name" value="Calcium-transporting ATPase, cytoplasmic transduction domain A"/>
    <property type="match status" value="1"/>
</dbReference>
<keyword evidence="12 15" id="KW-1133">Transmembrane helix</keyword>
<dbReference type="PROSITE" id="PS00154">
    <property type="entry name" value="ATPASE_E1_E2"/>
    <property type="match status" value="1"/>
</dbReference>
<dbReference type="Pfam" id="PF00122">
    <property type="entry name" value="E1-E2_ATPase"/>
    <property type="match status" value="1"/>
</dbReference>
<keyword evidence="14 15" id="KW-0472">Membrane</keyword>
<evidence type="ECO:0000259" key="16">
    <source>
        <dbReference type="SMART" id="SM00831"/>
    </source>
</evidence>
<accession>A0A3R7KM63</accession>
<keyword evidence="8" id="KW-0106">Calcium</keyword>
<dbReference type="InterPro" id="IPR018303">
    <property type="entry name" value="ATPase_P-typ_P_site"/>
</dbReference>
<dbReference type="OrthoDB" id="3352408at2759"/>
<dbReference type="Proteomes" id="UP000283634">
    <property type="component" value="Unassembled WGS sequence"/>
</dbReference>
<keyword evidence="11" id="KW-1278">Translocase</keyword>
<dbReference type="EC" id="7.2.2.10" evidence="2"/>
<dbReference type="Gene3D" id="3.40.50.1000">
    <property type="entry name" value="HAD superfamily/HAD-like"/>
    <property type="match status" value="1"/>
</dbReference>
<feature type="transmembrane region" description="Helical" evidence="15">
    <location>
        <begin position="906"/>
        <end position="924"/>
    </location>
</feature>
<dbReference type="InterPro" id="IPR023298">
    <property type="entry name" value="ATPase_P-typ_TM_dom_sf"/>
</dbReference>
<protein>
    <recommendedName>
        <fullName evidence="2">P-type Ca(2+) transporter</fullName>
        <ecNumber evidence="2">7.2.2.10</ecNumber>
    </recommendedName>
</protein>
<evidence type="ECO:0000256" key="7">
    <source>
        <dbReference type="ARBA" id="ARBA00022741"/>
    </source>
</evidence>
<feature type="transmembrane region" description="Helical" evidence="15">
    <location>
        <begin position="975"/>
        <end position="997"/>
    </location>
</feature>
<keyword evidence="13" id="KW-0406">Ion transport</keyword>
<feature type="domain" description="Cation-transporting P-type ATPase N-terminal" evidence="16">
    <location>
        <begin position="60"/>
        <end position="132"/>
    </location>
</feature>
<dbReference type="VEuPathDB" id="TriTrypDB:TRSC58_03215"/>
<dbReference type="OMA" id="ISIPWGA"/>
<dbReference type="NCBIfam" id="TIGR01517">
    <property type="entry name" value="ATPase-IIB_Ca"/>
    <property type="match status" value="1"/>
</dbReference>
<dbReference type="Pfam" id="PF00690">
    <property type="entry name" value="Cation_ATPase_N"/>
    <property type="match status" value="1"/>
</dbReference>
<dbReference type="SFLD" id="SFLDS00003">
    <property type="entry name" value="Haloacid_Dehalogenase"/>
    <property type="match status" value="1"/>
</dbReference>
<dbReference type="InterPro" id="IPR008250">
    <property type="entry name" value="ATPase_P-typ_transduc_dom_A_sf"/>
</dbReference>
<dbReference type="Gene3D" id="3.40.1110.10">
    <property type="entry name" value="Calcium-transporting ATPase, cytoplasmic domain N"/>
    <property type="match status" value="1"/>
</dbReference>
<proteinExistence type="predicted"/>
<evidence type="ECO:0000256" key="15">
    <source>
        <dbReference type="SAM" id="Phobius"/>
    </source>
</evidence>
<dbReference type="InterPro" id="IPR059000">
    <property type="entry name" value="ATPase_P-type_domA"/>
</dbReference>
<reference evidence="17 18" key="1">
    <citation type="journal article" date="2018" name="BMC Genomics">
        <title>Genomic comparison of Trypanosoma conorhini and Trypanosoma rangeli to Trypanosoma cruzi strains of high and low virulence.</title>
        <authorList>
            <person name="Bradwell K.R."/>
            <person name="Koparde V.N."/>
            <person name="Matveyev A.V."/>
            <person name="Serrano M.G."/>
            <person name="Alves J.M."/>
            <person name="Parikh H."/>
            <person name="Huang B."/>
            <person name="Lee V."/>
            <person name="Espinosa-Alvarez O."/>
            <person name="Ortiz P.A."/>
            <person name="Costa-Martins A.G."/>
            <person name="Teixeira M.M."/>
            <person name="Buck G.A."/>
        </authorList>
    </citation>
    <scope>NUCLEOTIDE SEQUENCE [LARGE SCALE GENOMIC DNA]</scope>
    <source>
        <strain evidence="17 18">AM80</strain>
    </source>
</reference>
<feature type="transmembrane region" description="Helical" evidence="15">
    <location>
        <begin position="302"/>
        <end position="325"/>
    </location>
</feature>
<sequence>MIPGELSVVGGFQEFNYADQVDTPVVVDTTDPNALEDLSLKNNLVQIFAHANEGMELYERLGRLEGVAAKLHTDLNNGVTTSTVERRRELFGKNELPEEKMLSFWTIYKAAWSDRMILLLCGAAFVSLVLGLTVPEPGQEVVNSEKGWIEGFAILTSVVIVTTVSSVNDYRKELKFLQLMEENSVQPIAVIRDGCERVIDVTDIVVGDLVSLSNGLVVPVDGFYVRGLSVVIDESSVTGENDPKKKNAQAPILLTGTVVNTAEDAYMLACAVGECSFGGKLLMESRQEGGPRMTPLQERLDGLAGLIGRFGMGSAVLLFSLLSLLEIFRVIRDTEKLHMKVFLDHFLLCVTIVVVAVPEGLPLAVTIALAYSQKKMQDDKNQVRRLCACETMGCVTQICSDKTGTLTQNRMSVVQGYVGMQRFSVRDPGDVPTPIGLVNVSAAARDLLVEGLSLNSSSEKVVCRIGKDGEPVAQPFWQWRVDKGNKTDNALLDFVDRVLLQEADQGDLTSRPHQRVRERGRAHGFAIFPFTSERKFMSVVAVGPGGALRQHVKGGSDRVLDMCDRYYSAAGVEEPLTDEVRGSIVTQIRSFASDANRTIGVAYGHVEGNALPADEPTVPLVWLALVGIQDPLRPEVPDAVRKCQHAGVTVRMCTGDNLDTAVAISRQCGIYNRLRGDVAMTGREFRSLVYDSYGNSANMERFWPILSRMVVMARSQPLDKQLLVLMLMIRGEVVAVTGDGTNDAPALRLASVGFVMRSGTDIAVKSSDIVLLDDNFRSVQRAVVWGRTVNDNIRKFLQLQLTVNFSSVVLTFFGSFLSSTHTSPLSTVQLLWVNLIMDTLAALALATEEPSEACLGRGPVLRRAPLVSRRMWCTICTIAGYQTLITSLLFAYGGHLFSPTAEGSRAHGTLVFNVFLLSVIFHMFNARKVYAELNCFEGLHRSKLLLMIVTFCLGFQVVGVSTFGDALAVCPLSPLAWFFSAAIAAIVVPLGVLSRLVPLTERVVKRRDQTGVAARNCVMEKLSRKLEQEQLQMGTDNGN</sequence>
<dbReference type="Gene3D" id="1.20.1110.10">
    <property type="entry name" value="Calcium-transporting ATPase, transmembrane domain"/>
    <property type="match status" value="1"/>
</dbReference>
<keyword evidence="10" id="KW-0460">Magnesium</keyword>
<evidence type="ECO:0000256" key="12">
    <source>
        <dbReference type="ARBA" id="ARBA00022989"/>
    </source>
</evidence>
<dbReference type="InterPro" id="IPR004014">
    <property type="entry name" value="ATPase_P-typ_cation-transptr_N"/>
</dbReference>
<dbReference type="InterPro" id="IPR044492">
    <property type="entry name" value="P_typ_ATPase_HD_dom"/>
</dbReference>
<evidence type="ECO:0000256" key="9">
    <source>
        <dbReference type="ARBA" id="ARBA00022840"/>
    </source>
</evidence>
<evidence type="ECO:0000256" key="2">
    <source>
        <dbReference type="ARBA" id="ARBA00012790"/>
    </source>
</evidence>
<feature type="transmembrane region" description="Helical" evidence="15">
    <location>
        <begin position="345"/>
        <end position="371"/>
    </location>
</feature>
<dbReference type="PRINTS" id="PR00120">
    <property type="entry name" value="HATPASE"/>
</dbReference>
<keyword evidence="5 15" id="KW-0812">Transmembrane</keyword>
<gene>
    <name evidence="17" type="ORF">TraAM80_09429</name>
</gene>
<evidence type="ECO:0000256" key="11">
    <source>
        <dbReference type="ARBA" id="ARBA00022967"/>
    </source>
</evidence>
<name>A0A3R7KM63_TRYRA</name>
<keyword evidence="3" id="KW-0813">Transport</keyword>
<keyword evidence="9" id="KW-0067">ATP-binding</keyword>
<dbReference type="InterPro" id="IPR023299">
    <property type="entry name" value="ATPase_P-typ_cyto_dom_N"/>
</dbReference>
<feature type="transmembrane region" description="Helical" evidence="15">
    <location>
        <begin position="796"/>
        <end position="817"/>
    </location>
</feature>
<dbReference type="GO" id="GO:0005886">
    <property type="term" value="C:plasma membrane"/>
    <property type="evidence" value="ECO:0007669"/>
    <property type="project" value="TreeGrafter"/>
</dbReference>
<dbReference type="PANTHER" id="PTHR24093:SF486">
    <property type="entry name" value="CALCIUM-TRANSPORTING ATPASE"/>
    <property type="match status" value="1"/>
</dbReference>
<dbReference type="InterPro" id="IPR001757">
    <property type="entry name" value="P_typ_ATPase"/>
</dbReference>
<evidence type="ECO:0000256" key="10">
    <source>
        <dbReference type="ARBA" id="ARBA00022842"/>
    </source>
</evidence>
<evidence type="ECO:0000256" key="5">
    <source>
        <dbReference type="ARBA" id="ARBA00022692"/>
    </source>
</evidence>
<feature type="non-terminal residue" evidence="17">
    <location>
        <position position="1039"/>
    </location>
</feature>
<evidence type="ECO:0000313" key="18">
    <source>
        <dbReference type="Proteomes" id="UP000283634"/>
    </source>
</evidence>
<dbReference type="SUPFAM" id="SSF56784">
    <property type="entry name" value="HAD-like"/>
    <property type="match status" value="1"/>
</dbReference>
<keyword evidence="18" id="KW-1185">Reference proteome</keyword>
<evidence type="ECO:0000313" key="17">
    <source>
        <dbReference type="EMBL" id="RNE97268.1"/>
    </source>
</evidence>
<dbReference type="GO" id="GO:0046872">
    <property type="term" value="F:metal ion binding"/>
    <property type="evidence" value="ECO:0007669"/>
    <property type="project" value="UniProtKB-KW"/>
</dbReference>
<dbReference type="EMBL" id="MKGL01000582">
    <property type="protein sequence ID" value="RNE97268.1"/>
    <property type="molecule type" value="Genomic_DNA"/>
</dbReference>
<keyword evidence="17" id="KW-0378">Hydrolase</keyword>
<evidence type="ECO:0000256" key="6">
    <source>
        <dbReference type="ARBA" id="ARBA00022723"/>
    </source>
</evidence>
<keyword evidence="6" id="KW-0479">Metal-binding</keyword>
<evidence type="ECO:0000256" key="3">
    <source>
        <dbReference type="ARBA" id="ARBA00022448"/>
    </source>
</evidence>
<comment type="caution">
    <text evidence="17">The sequence shown here is derived from an EMBL/GenBank/DDBJ whole genome shotgun (WGS) entry which is preliminary data.</text>
</comment>
<evidence type="ECO:0000256" key="8">
    <source>
        <dbReference type="ARBA" id="ARBA00022837"/>
    </source>
</evidence>
<dbReference type="SUPFAM" id="SSF81665">
    <property type="entry name" value="Calcium ATPase, transmembrane domain M"/>
    <property type="match status" value="1"/>
</dbReference>
<dbReference type="GO" id="GO:0016887">
    <property type="term" value="F:ATP hydrolysis activity"/>
    <property type="evidence" value="ECO:0007669"/>
    <property type="project" value="InterPro"/>
</dbReference>
<dbReference type="SFLD" id="SFLDG00002">
    <property type="entry name" value="C1.7:_P-type_atpase_like"/>
    <property type="match status" value="1"/>
</dbReference>
<dbReference type="SUPFAM" id="SSF81653">
    <property type="entry name" value="Calcium ATPase, transduction domain A"/>
    <property type="match status" value="1"/>
</dbReference>
<dbReference type="SUPFAM" id="SSF81660">
    <property type="entry name" value="Metal cation-transporting ATPase, ATP-binding domain N"/>
    <property type="match status" value="1"/>
</dbReference>
<dbReference type="PRINTS" id="PR00119">
    <property type="entry name" value="CATATPASE"/>
</dbReference>
<dbReference type="Pfam" id="PF13246">
    <property type="entry name" value="Cation_ATPase"/>
    <property type="match status" value="1"/>
</dbReference>
<evidence type="ECO:0000256" key="4">
    <source>
        <dbReference type="ARBA" id="ARBA00022568"/>
    </source>
</evidence>
<dbReference type="AlphaFoldDB" id="A0A3R7KM63"/>
<organism evidence="17 18">
    <name type="scientific">Trypanosoma rangeli</name>
    <dbReference type="NCBI Taxonomy" id="5698"/>
    <lineage>
        <taxon>Eukaryota</taxon>
        <taxon>Discoba</taxon>
        <taxon>Euglenozoa</taxon>
        <taxon>Kinetoplastea</taxon>
        <taxon>Metakinetoplastina</taxon>
        <taxon>Trypanosomatida</taxon>
        <taxon>Trypanosomatidae</taxon>
        <taxon>Trypanosoma</taxon>
        <taxon>Herpetosoma</taxon>
    </lineage>
</organism>
<evidence type="ECO:0000256" key="14">
    <source>
        <dbReference type="ARBA" id="ARBA00023136"/>
    </source>
</evidence>
<dbReference type="InterPro" id="IPR023214">
    <property type="entry name" value="HAD_sf"/>
</dbReference>
<dbReference type="GO" id="GO:0005388">
    <property type="term" value="F:P-type calcium transporter activity"/>
    <property type="evidence" value="ECO:0007669"/>
    <property type="project" value="UniProtKB-EC"/>
</dbReference>
<feature type="transmembrane region" description="Helical" evidence="15">
    <location>
        <begin position="871"/>
        <end position="894"/>
    </location>
</feature>
<keyword evidence="4" id="KW-0109">Calcium transport</keyword>
<dbReference type="GeneID" id="40333362"/>
<dbReference type="SMART" id="SM00831">
    <property type="entry name" value="Cation_ATPase_N"/>
    <property type="match status" value="1"/>
</dbReference>
<dbReference type="NCBIfam" id="TIGR01494">
    <property type="entry name" value="ATPase_P-type"/>
    <property type="match status" value="2"/>
</dbReference>
<feature type="transmembrane region" description="Helical" evidence="15">
    <location>
        <begin position="944"/>
        <end position="963"/>
    </location>
</feature>
<keyword evidence="7" id="KW-0547">Nucleotide-binding</keyword>
<dbReference type="Pfam" id="PF00689">
    <property type="entry name" value="Cation_ATPase_C"/>
    <property type="match status" value="1"/>
</dbReference>